<keyword evidence="4" id="KW-0539">Nucleus</keyword>
<protein>
    <submittedName>
        <fullName evidence="8">WD40-repeat-containing domain protein</fullName>
    </submittedName>
</protein>
<evidence type="ECO:0000313" key="9">
    <source>
        <dbReference type="Proteomes" id="UP000268162"/>
    </source>
</evidence>
<proteinExistence type="predicted"/>
<dbReference type="PANTHER" id="PTHR19848">
    <property type="entry name" value="WD40 REPEAT PROTEIN"/>
    <property type="match status" value="1"/>
</dbReference>
<feature type="domain" description="F-box" evidence="7">
    <location>
        <begin position="12"/>
        <end position="58"/>
    </location>
</feature>
<keyword evidence="2" id="KW-0853">WD repeat</keyword>
<dbReference type="InterPro" id="IPR036322">
    <property type="entry name" value="WD40_repeat_dom_sf"/>
</dbReference>
<gene>
    <name evidence="8" type="ORF">BJ085DRAFT_37367</name>
</gene>
<dbReference type="AlphaFoldDB" id="A0A4P9ZW38"/>
<name>A0A4P9ZW38_9FUNG</name>
<feature type="coiled-coil region" evidence="5">
    <location>
        <begin position="607"/>
        <end position="646"/>
    </location>
</feature>
<comment type="subcellular location">
    <subcellularLocation>
        <location evidence="1">Nucleus</location>
    </subcellularLocation>
</comment>
<dbReference type="SMART" id="SM00256">
    <property type="entry name" value="FBOX"/>
    <property type="match status" value="1"/>
</dbReference>
<dbReference type="InterPro" id="IPR036047">
    <property type="entry name" value="F-box-like_dom_sf"/>
</dbReference>
<evidence type="ECO:0000256" key="3">
    <source>
        <dbReference type="ARBA" id="ARBA00022737"/>
    </source>
</evidence>
<dbReference type="STRING" id="215637.A0A4P9ZW38"/>
<dbReference type="InterPro" id="IPR015943">
    <property type="entry name" value="WD40/YVTN_repeat-like_dom_sf"/>
</dbReference>
<evidence type="ECO:0000256" key="5">
    <source>
        <dbReference type="SAM" id="Coils"/>
    </source>
</evidence>
<evidence type="ECO:0000313" key="8">
    <source>
        <dbReference type="EMBL" id="RKP37827.1"/>
    </source>
</evidence>
<dbReference type="Gene3D" id="1.20.1280.50">
    <property type="match status" value="1"/>
</dbReference>
<feature type="region of interest" description="Disordered" evidence="6">
    <location>
        <begin position="662"/>
        <end position="696"/>
    </location>
</feature>
<dbReference type="InterPro" id="IPR001680">
    <property type="entry name" value="WD40_rpt"/>
</dbReference>
<dbReference type="Proteomes" id="UP000268162">
    <property type="component" value="Unassembled WGS sequence"/>
</dbReference>
<dbReference type="GO" id="GO:0005730">
    <property type="term" value="C:nucleolus"/>
    <property type="evidence" value="ECO:0007669"/>
    <property type="project" value="TreeGrafter"/>
</dbReference>
<keyword evidence="3" id="KW-0677">Repeat</keyword>
<evidence type="ECO:0000256" key="6">
    <source>
        <dbReference type="SAM" id="MobiDB-lite"/>
    </source>
</evidence>
<dbReference type="SMART" id="SM00320">
    <property type="entry name" value="WD40"/>
    <property type="match status" value="4"/>
</dbReference>
<dbReference type="Pfam" id="PF12937">
    <property type="entry name" value="F-box-like"/>
    <property type="match status" value="1"/>
</dbReference>
<evidence type="ECO:0000256" key="1">
    <source>
        <dbReference type="ARBA" id="ARBA00004123"/>
    </source>
</evidence>
<dbReference type="PANTHER" id="PTHR19848:SF0">
    <property type="entry name" value="NOTCHLESS PROTEIN HOMOLOG 1"/>
    <property type="match status" value="1"/>
</dbReference>
<dbReference type="PROSITE" id="PS50181">
    <property type="entry name" value="FBOX"/>
    <property type="match status" value="1"/>
</dbReference>
<evidence type="ECO:0000256" key="2">
    <source>
        <dbReference type="ARBA" id="ARBA00022574"/>
    </source>
</evidence>
<keyword evidence="5" id="KW-0175">Coiled coil</keyword>
<dbReference type="SUPFAM" id="SSF50978">
    <property type="entry name" value="WD40 repeat-like"/>
    <property type="match status" value="1"/>
</dbReference>
<organism evidence="8 9">
    <name type="scientific">Dimargaris cristalligena</name>
    <dbReference type="NCBI Taxonomy" id="215637"/>
    <lineage>
        <taxon>Eukaryota</taxon>
        <taxon>Fungi</taxon>
        <taxon>Fungi incertae sedis</taxon>
        <taxon>Zoopagomycota</taxon>
        <taxon>Kickxellomycotina</taxon>
        <taxon>Dimargaritomycetes</taxon>
        <taxon>Dimargaritales</taxon>
        <taxon>Dimargaritaceae</taxon>
        <taxon>Dimargaris</taxon>
    </lineage>
</organism>
<evidence type="ECO:0000256" key="4">
    <source>
        <dbReference type="ARBA" id="ARBA00023242"/>
    </source>
</evidence>
<dbReference type="SUPFAM" id="SSF81383">
    <property type="entry name" value="F-box domain"/>
    <property type="match status" value="1"/>
</dbReference>
<sequence>MSTHRGQQVSRPGPFYHLPEELLIQLFSHLPPRDLDKLQLVCRRWFYVINSETAWKAAFLRNFSKQTPFQRLSEKSWRLEYIKRVRLLRQWSSAKVRKIIVDPKMGPITNFQANLADDQLMVGSVHQGMVWRCDSQTGSVNRNATLFAHENEFAAPISAMTIESRRLAWGFPTGMIRVVQIHQASRQLNFKTFPAGHDSPVSQLCWSHGSSEDTLVSVCPDEHVLKLWDARTGVCLGTFNVPTDEWITETHYDARGSIVVASQRGRVSVWPIHTAPLRIDRVTPSTVTSPRANSVDELPGPAPLVANLPILIFAVGPAGSIVRMFPHWRLKTVYVWLNRAPWLQAYSLETGQELLTFRESLDAPTSVPPITSTSVHWVNRPRDDQVPKIDNPSENHAISNFAILATGHIDGTVRLWTTKGKHRTYNGDSGLTAICPFRRFKAHDGPVTHLFIDSYKLVTVGIDGAIYAWDCLALEHMRTFSTKISRRRQRRLRQMAPEPAALGPMMAPFAETLANQLQDDPNLTLRLHISQVLSSIWELHRATPPTPLTPQAPYILESSPVYHPQWPWETWAEEGPWVDQLHVLDLYMGVVCGSQAFTWNLRDENSRQDLQEGLLDYEHEMREEQRERAAQQLIRAQHSIQGLSEEEQLSYAMLLSMESDAVASSAGVDEPPTAHSGQTDSDHRPATVSEPMAENLQGLSEQELLDYILMLSRDQT</sequence>
<dbReference type="EMBL" id="ML002441">
    <property type="protein sequence ID" value="RKP37827.1"/>
    <property type="molecule type" value="Genomic_DNA"/>
</dbReference>
<dbReference type="Gene3D" id="2.130.10.10">
    <property type="entry name" value="YVTN repeat-like/Quinoprotein amine dehydrogenase"/>
    <property type="match status" value="2"/>
</dbReference>
<keyword evidence="9" id="KW-1185">Reference proteome</keyword>
<dbReference type="InterPro" id="IPR001810">
    <property type="entry name" value="F-box_dom"/>
</dbReference>
<dbReference type="GO" id="GO:0000027">
    <property type="term" value="P:ribosomal large subunit assembly"/>
    <property type="evidence" value="ECO:0007669"/>
    <property type="project" value="TreeGrafter"/>
</dbReference>
<accession>A0A4P9ZW38</accession>
<evidence type="ECO:0000259" key="7">
    <source>
        <dbReference type="PROSITE" id="PS50181"/>
    </source>
</evidence>
<reference evidence="9" key="1">
    <citation type="journal article" date="2018" name="Nat. Microbiol.">
        <title>Leveraging single-cell genomics to expand the fungal tree of life.</title>
        <authorList>
            <person name="Ahrendt S.R."/>
            <person name="Quandt C.A."/>
            <person name="Ciobanu D."/>
            <person name="Clum A."/>
            <person name="Salamov A."/>
            <person name="Andreopoulos B."/>
            <person name="Cheng J.F."/>
            <person name="Woyke T."/>
            <person name="Pelin A."/>
            <person name="Henrissat B."/>
            <person name="Reynolds N.K."/>
            <person name="Benny G.L."/>
            <person name="Smith M.E."/>
            <person name="James T.Y."/>
            <person name="Grigoriev I.V."/>
        </authorList>
    </citation>
    <scope>NUCLEOTIDE SEQUENCE [LARGE SCALE GENOMIC DNA]</scope>
    <source>
        <strain evidence="9">RSA 468</strain>
    </source>
</reference>